<comment type="similarity">
    <text evidence="2">Belongs to the phospholipase D family.</text>
</comment>
<evidence type="ECO:0000256" key="5">
    <source>
        <dbReference type="ARBA" id="ARBA00022963"/>
    </source>
</evidence>
<dbReference type="CDD" id="cd09171">
    <property type="entry name" value="PLDc_vPLD6_like"/>
    <property type="match status" value="1"/>
</dbReference>
<evidence type="ECO:0000256" key="3">
    <source>
        <dbReference type="ARBA" id="ARBA00012027"/>
    </source>
</evidence>
<dbReference type="EC" id="3.1.4.4" evidence="3"/>
<dbReference type="InterPro" id="IPR051406">
    <property type="entry name" value="PLD_domain"/>
</dbReference>
<proteinExistence type="inferred from homology"/>
<dbReference type="RefSeq" id="WP_196956166.1">
    <property type="nucleotide sequence ID" value="NZ_JADWYK010000011.1"/>
</dbReference>
<dbReference type="PANTHER" id="PTHR43856:SF1">
    <property type="entry name" value="MITOCHONDRIAL CARDIOLIPIN HYDROLASE"/>
    <property type="match status" value="1"/>
</dbReference>
<evidence type="ECO:0000313" key="9">
    <source>
        <dbReference type="Proteomes" id="UP000601099"/>
    </source>
</evidence>
<evidence type="ECO:0000313" key="8">
    <source>
        <dbReference type="EMBL" id="MBG8555142.1"/>
    </source>
</evidence>
<evidence type="ECO:0000256" key="1">
    <source>
        <dbReference type="ARBA" id="ARBA00000798"/>
    </source>
</evidence>
<evidence type="ECO:0000256" key="4">
    <source>
        <dbReference type="ARBA" id="ARBA00022801"/>
    </source>
</evidence>
<evidence type="ECO:0000256" key="6">
    <source>
        <dbReference type="ARBA" id="ARBA00023098"/>
    </source>
</evidence>
<evidence type="ECO:0000256" key="2">
    <source>
        <dbReference type="ARBA" id="ARBA00008664"/>
    </source>
</evidence>
<dbReference type="PROSITE" id="PS50035">
    <property type="entry name" value="PLD"/>
    <property type="match status" value="1"/>
</dbReference>
<evidence type="ECO:0000259" key="7">
    <source>
        <dbReference type="PROSITE" id="PS50035"/>
    </source>
</evidence>
<dbReference type="Proteomes" id="UP000601099">
    <property type="component" value="Unassembled WGS sequence"/>
</dbReference>
<dbReference type="InterPro" id="IPR001736">
    <property type="entry name" value="PLipase_D/transphosphatidylase"/>
</dbReference>
<feature type="domain" description="PLD phosphodiesterase" evidence="7">
    <location>
        <begin position="170"/>
        <end position="197"/>
    </location>
</feature>
<protein>
    <recommendedName>
        <fullName evidence="3">phospholipase D</fullName>
        <ecNumber evidence="3">3.1.4.4</ecNumber>
    </recommendedName>
</protein>
<accession>A0ABS0L4V2</accession>
<dbReference type="Pfam" id="PF13091">
    <property type="entry name" value="PLDc_2"/>
    <property type="match status" value="1"/>
</dbReference>
<comment type="catalytic activity">
    <reaction evidence="1">
        <text>a 1,2-diacyl-sn-glycero-3-phosphocholine + H2O = a 1,2-diacyl-sn-glycero-3-phosphate + choline + H(+)</text>
        <dbReference type="Rhea" id="RHEA:14445"/>
        <dbReference type="ChEBI" id="CHEBI:15354"/>
        <dbReference type="ChEBI" id="CHEBI:15377"/>
        <dbReference type="ChEBI" id="CHEBI:15378"/>
        <dbReference type="ChEBI" id="CHEBI:57643"/>
        <dbReference type="ChEBI" id="CHEBI:58608"/>
        <dbReference type="EC" id="3.1.4.4"/>
    </reaction>
</comment>
<keyword evidence="6" id="KW-0443">Lipid metabolism</keyword>
<keyword evidence="4" id="KW-0378">Hydrolase</keyword>
<comment type="caution">
    <text evidence="8">The sequence shown here is derived from an EMBL/GenBank/DDBJ whole genome shotgun (WGS) entry which is preliminary data.</text>
</comment>
<dbReference type="EMBL" id="JADWYK010000011">
    <property type="protein sequence ID" value="MBG8555142.1"/>
    <property type="molecule type" value="Genomic_DNA"/>
</dbReference>
<dbReference type="Gene3D" id="3.30.870.10">
    <property type="entry name" value="Endonuclease Chain A"/>
    <property type="match status" value="1"/>
</dbReference>
<keyword evidence="9" id="KW-1185">Reference proteome</keyword>
<dbReference type="SUPFAM" id="SSF56024">
    <property type="entry name" value="Phospholipase D/nuclease"/>
    <property type="match status" value="1"/>
</dbReference>
<keyword evidence="5" id="KW-0442">Lipid degradation</keyword>
<reference evidence="8 9" key="1">
    <citation type="submission" date="2020-11" db="EMBL/GenBank/DDBJ databases">
        <title>Hymenobacter sp.</title>
        <authorList>
            <person name="Kim M.K."/>
        </authorList>
    </citation>
    <scope>NUCLEOTIDE SEQUENCE [LARGE SCALE GENOMIC DNA]</scope>
    <source>
        <strain evidence="8 9">BT594</strain>
    </source>
</reference>
<organism evidence="8 9">
    <name type="scientific">Hymenobacter guriensis</name>
    <dbReference type="NCBI Taxonomy" id="2793065"/>
    <lineage>
        <taxon>Bacteria</taxon>
        <taxon>Pseudomonadati</taxon>
        <taxon>Bacteroidota</taxon>
        <taxon>Cytophagia</taxon>
        <taxon>Cytophagales</taxon>
        <taxon>Hymenobacteraceae</taxon>
        <taxon>Hymenobacter</taxon>
    </lineage>
</organism>
<sequence>MADSSHQLLTLFRQSFADNTLSQEEASRLRAQLAAHGQHGNALDELRHQLFAVVRERFNTLPDKAAIDWLEAAGALLMPSAGASATHTEVYFSPLDNCADAIRRFVQRAAHTLDVCVFTISDDRITDALLAAHRRGVHLRLLTDNEKLYDKGSDIRQLHAAGIAVHVDATANHMHHKFAVADNRSVLTGSYNWTRSASLYNHENLLITDDPKVIRSYQLEFERLWTELPLMPPLVGKNLA</sequence>
<gene>
    <name evidence="8" type="ORF">I5L79_16435</name>
</gene>
<name>A0ABS0L4V2_9BACT</name>
<dbReference type="PANTHER" id="PTHR43856">
    <property type="entry name" value="CARDIOLIPIN HYDROLASE"/>
    <property type="match status" value="1"/>
</dbReference>
<dbReference type="InterPro" id="IPR025202">
    <property type="entry name" value="PLD-like_dom"/>
</dbReference>